<feature type="region of interest" description="Disordered" evidence="1">
    <location>
        <begin position="47"/>
        <end position="73"/>
    </location>
</feature>
<organism evidence="2">
    <name type="scientific">marine sediment metagenome</name>
    <dbReference type="NCBI Taxonomy" id="412755"/>
    <lineage>
        <taxon>unclassified sequences</taxon>
        <taxon>metagenomes</taxon>
        <taxon>ecological metagenomes</taxon>
    </lineage>
</organism>
<proteinExistence type="predicted"/>
<comment type="caution">
    <text evidence="2">The sequence shown here is derived from an EMBL/GenBank/DDBJ whole genome shotgun (WGS) entry which is preliminary data.</text>
</comment>
<evidence type="ECO:0000313" key="2">
    <source>
        <dbReference type="EMBL" id="KKK82950.1"/>
    </source>
</evidence>
<accession>A0A0F8ZAL3</accession>
<feature type="non-terminal residue" evidence="2">
    <location>
        <position position="1"/>
    </location>
</feature>
<dbReference type="EMBL" id="LAZR01052441">
    <property type="protein sequence ID" value="KKK82950.1"/>
    <property type="molecule type" value="Genomic_DNA"/>
</dbReference>
<dbReference type="AlphaFoldDB" id="A0A0F8ZAL3"/>
<reference evidence="2" key="1">
    <citation type="journal article" date="2015" name="Nature">
        <title>Complex archaea that bridge the gap between prokaryotes and eukaryotes.</title>
        <authorList>
            <person name="Spang A."/>
            <person name="Saw J.H."/>
            <person name="Jorgensen S.L."/>
            <person name="Zaremba-Niedzwiedzka K."/>
            <person name="Martijn J."/>
            <person name="Lind A.E."/>
            <person name="van Eijk R."/>
            <person name="Schleper C."/>
            <person name="Guy L."/>
            <person name="Ettema T.J."/>
        </authorList>
    </citation>
    <scope>NUCLEOTIDE SEQUENCE</scope>
</reference>
<protein>
    <submittedName>
        <fullName evidence="2">Uncharacterized protein</fullName>
    </submittedName>
</protein>
<evidence type="ECO:0000256" key="1">
    <source>
        <dbReference type="SAM" id="MobiDB-lite"/>
    </source>
</evidence>
<sequence>DTATGEEVLAPIATSLASMDFTPYNIMQTLFSRFFYKNTQTSNTQVTFSSSGDSFASRVTSDDGTTQTINKAT</sequence>
<name>A0A0F8ZAL3_9ZZZZ</name>
<gene>
    <name evidence="2" type="ORF">LCGC14_2798240</name>
</gene>